<proteinExistence type="predicted"/>
<dbReference type="Gene3D" id="1.10.150.130">
    <property type="match status" value="1"/>
</dbReference>
<dbReference type="InterPro" id="IPR010998">
    <property type="entry name" value="Integrase_recombinase_N"/>
</dbReference>
<evidence type="ECO:0000313" key="4">
    <source>
        <dbReference type="EMBL" id="VFR20273.1"/>
    </source>
</evidence>
<dbReference type="GO" id="GO:0003677">
    <property type="term" value="F:DNA binding"/>
    <property type="evidence" value="ECO:0007669"/>
    <property type="project" value="UniProtKB-KW"/>
</dbReference>
<dbReference type="Pfam" id="PF00589">
    <property type="entry name" value="Phage_integrase"/>
    <property type="match status" value="1"/>
</dbReference>
<dbReference type="InterPro" id="IPR011010">
    <property type="entry name" value="DNA_brk_join_enz"/>
</dbReference>
<protein>
    <submittedName>
        <fullName evidence="5">Integrase</fullName>
    </submittedName>
</protein>
<dbReference type="Gene3D" id="1.10.443.10">
    <property type="entry name" value="Intergrase catalytic core"/>
    <property type="match status" value="1"/>
</dbReference>
<organism evidence="5">
    <name type="scientific">plant metagenome</name>
    <dbReference type="NCBI Taxonomy" id="1297885"/>
    <lineage>
        <taxon>unclassified sequences</taxon>
        <taxon>metagenomes</taxon>
        <taxon>organismal metagenomes</taxon>
    </lineage>
</organism>
<reference evidence="5" key="1">
    <citation type="submission" date="2019-03" db="EMBL/GenBank/DDBJ databases">
        <authorList>
            <person name="Danneels B."/>
        </authorList>
    </citation>
    <scope>NUCLEOTIDE SEQUENCE</scope>
</reference>
<evidence type="ECO:0000313" key="5">
    <source>
        <dbReference type="EMBL" id="VFR37048.1"/>
    </source>
</evidence>
<dbReference type="AlphaFoldDB" id="A0A484QF12"/>
<evidence type="ECO:0000256" key="1">
    <source>
        <dbReference type="ARBA" id="ARBA00023125"/>
    </source>
</evidence>
<dbReference type="PROSITE" id="PS51898">
    <property type="entry name" value="TYR_RECOMBINASE"/>
    <property type="match status" value="1"/>
</dbReference>
<dbReference type="SUPFAM" id="SSF56349">
    <property type="entry name" value="DNA breaking-rejoining enzymes"/>
    <property type="match status" value="1"/>
</dbReference>
<evidence type="ECO:0000256" key="2">
    <source>
        <dbReference type="ARBA" id="ARBA00023172"/>
    </source>
</evidence>
<keyword evidence="1" id="KW-0238">DNA-binding</keyword>
<dbReference type="GO" id="GO:0015074">
    <property type="term" value="P:DNA integration"/>
    <property type="evidence" value="ECO:0007669"/>
    <property type="project" value="InterPro"/>
</dbReference>
<evidence type="ECO:0000259" key="3">
    <source>
        <dbReference type="PROSITE" id="PS51898"/>
    </source>
</evidence>
<dbReference type="InterPro" id="IPR013762">
    <property type="entry name" value="Integrase-like_cat_sf"/>
</dbReference>
<name>A0A484QF12_9ZZZZ</name>
<dbReference type="EMBL" id="CAADIB010000003">
    <property type="protein sequence ID" value="VFR20273.1"/>
    <property type="molecule type" value="Genomic_DNA"/>
</dbReference>
<gene>
    <name evidence="5" type="ORF">ANDO1_1734</name>
    <name evidence="4" type="ORF">ANDO2_1641</name>
</gene>
<keyword evidence="2" id="KW-0233">DNA recombination</keyword>
<dbReference type="EMBL" id="CAADHZ010000027">
    <property type="protein sequence ID" value="VFR37048.1"/>
    <property type="molecule type" value="Genomic_DNA"/>
</dbReference>
<dbReference type="InterPro" id="IPR002104">
    <property type="entry name" value="Integrase_catalytic"/>
</dbReference>
<sequence>MPRRVYLRHGAFYYAHPDGKWERLGTDLAKAIKQGNLYNDPTGGVGTVGYWLGQFLAHCRRRIGLPKKRRGISQRTYDDYASAVEPLKAYFGRMLPHQVEAHHVGEYLDLSAEADRAVRGNREMAVLSAAFTWMMRKPDAGVRANPCFGVERNPESKRDRYVEHDEYAAVSKIAMPSVRAFMELIYRTLQRPEDILDWGAANIVRKREPGGEIRKVLRNDQGKTGKVVDILLTPDLDELVRSLLPADGSLPGPGYRLIHTRQGEPYTYDGISAMLRRYVNKCIKAGRLSGPMGFYDLKGKGATDMWLSGVPLEKIQVLCGHESVKTTEIYVKARWRGTVDPNSTPSVAVQ</sequence>
<accession>A0A484QF12</accession>
<dbReference type="GO" id="GO:0006310">
    <property type="term" value="P:DNA recombination"/>
    <property type="evidence" value="ECO:0007669"/>
    <property type="project" value="UniProtKB-KW"/>
</dbReference>
<feature type="domain" description="Tyr recombinase" evidence="3">
    <location>
        <begin position="157"/>
        <end position="349"/>
    </location>
</feature>